<evidence type="ECO:0000313" key="2">
    <source>
        <dbReference type="Proteomes" id="UP000005092"/>
    </source>
</evidence>
<dbReference type="RefSeq" id="WP_003592412.1">
    <property type="nucleotide sequence ID" value="NZ_JH719381.1"/>
</dbReference>
<reference evidence="1 2" key="1">
    <citation type="submission" date="2012-02" db="EMBL/GenBank/DDBJ databases">
        <title>Improved High-Quality Draft Sequence of Rhizobium leguminosarum bv. trifolii WSM597.</title>
        <authorList>
            <consortium name="US DOE Joint Genome Institute"/>
            <person name="Lucas S."/>
            <person name="Han J."/>
            <person name="Lapidus A."/>
            <person name="Cheng J.-F."/>
            <person name="Goodwin L."/>
            <person name="Pitluck S."/>
            <person name="Peters L."/>
            <person name="Ovchinnikova G."/>
            <person name="Held B."/>
            <person name="Detter J.C."/>
            <person name="Han C."/>
            <person name="Tapia R."/>
            <person name="Land M."/>
            <person name="Hauser L."/>
            <person name="Kyrpides N."/>
            <person name="Ivanova N."/>
            <person name="Pagani I."/>
            <person name="Brau L."/>
            <person name="Yates R."/>
            <person name="O'Hara G."/>
            <person name="Rui T."/>
            <person name="Howieson J."/>
            <person name="Reeve W."/>
            <person name="Woyke T."/>
        </authorList>
    </citation>
    <scope>NUCLEOTIDE SEQUENCE [LARGE SCALE GENOMIC DNA]</scope>
    <source>
        <strain evidence="1 2">WSM597</strain>
    </source>
</reference>
<protein>
    <recommendedName>
        <fullName evidence="3">Trypsin</fullName>
    </recommendedName>
</protein>
<organism evidence="1 2">
    <name type="scientific">Rhizobium leguminosarum bv. trifolii WSM597</name>
    <dbReference type="NCBI Taxonomy" id="754764"/>
    <lineage>
        <taxon>Bacteria</taxon>
        <taxon>Pseudomonadati</taxon>
        <taxon>Pseudomonadota</taxon>
        <taxon>Alphaproteobacteria</taxon>
        <taxon>Hyphomicrobiales</taxon>
        <taxon>Rhizobiaceae</taxon>
        <taxon>Rhizobium/Agrobacterium group</taxon>
        <taxon>Rhizobium</taxon>
    </lineage>
</organism>
<name>J0H9G1_RHILT</name>
<dbReference type="Proteomes" id="UP000005092">
    <property type="component" value="Unassembled WGS sequence"/>
</dbReference>
<dbReference type="SUPFAM" id="SSF50494">
    <property type="entry name" value="Trypsin-like serine proteases"/>
    <property type="match status" value="1"/>
</dbReference>
<gene>
    <name evidence="1" type="ORF">Rleg9DRAFT_5952</name>
</gene>
<evidence type="ECO:0008006" key="3">
    <source>
        <dbReference type="Google" id="ProtNLM"/>
    </source>
</evidence>
<dbReference type="EMBL" id="JH719381">
    <property type="protein sequence ID" value="EJB06983.1"/>
    <property type="molecule type" value="Genomic_DNA"/>
</dbReference>
<dbReference type="HOGENOM" id="CLU_885284_0_0_5"/>
<evidence type="ECO:0000313" key="1">
    <source>
        <dbReference type="EMBL" id="EJB06983.1"/>
    </source>
</evidence>
<dbReference type="InterPro" id="IPR009003">
    <property type="entry name" value="Peptidase_S1_PA"/>
</dbReference>
<proteinExistence type="predicted"/>
<sequence>MPVSINSFFLLSIQPFIERRWLLSFDELNDACVVLLSTPCTTFVTILEVPMLDPEIMDALAQYTKQITVPILYDDPSKLDQVGTGTMFDVCNRLFLVTAAHLFDGIDLTGFSIPSNPIRDPDPRTIGSFVIHRATNRSVDIAVLELLDPDTIARLRSGWHILTLESASIASTTGVFALCGYPSERARQKGNMIGGSLVTVYSERLPYIPQNAMKPVDPRLDLFFNYEDTATGTDGVELITPHLGGTSGASIWEYRDIGTTFWTPQTVFKIVGVQSAFRKGEYFRANSWEYVWEILHAIDGEISAALDEMTSCRI</sequence>
<dbReference type="OrthoDB" id="8482167at2"/>
<dbReference type="AlphaFoldDB" id="J0H9G1"/>
<accession>J0H9G1</accession>